<evidence type="ECO:0000259" key="2">
    <source>
        <dbReference type="Pfam" id="PF25231"/>
    </source>
</evidence>
<keyword evidence="1" id="KW-0812">Transmembrane</keyword>
<feature type="transmembrane region" description="Helical" evidence="1">
    <location>
        <begin position="229"/>
        <end position="250"/>
    </location>
</feature>
<dbReference type="OrthoDB" id="2375893at2"/>
<sequence>MERLQSRPKSFGEVLDTTFSISKKHFAPLFLILLILLGPLYILNYLFMALSGVSIFGRQTDGGFTEGIMDNLDTAAATQEIVGSNMGPGGEILYMLLSSVLALVVYPMAQASIIVATSKVLKGEEWGKKQAVKGAFSRFWPLVGSSALLGLILGGGFFIGFLILGISGGMSFATAGAGPGLFMSIILAVLLLAALAFLATKWSMFFASVVFQKVAPGLSKSWQLTKRRFWSTLGLFVVFFIIIMLLTSIIEGLSVFLLGGSILGRIVTDVSTVITTLFLMVGYTVMYFDLKTRNEADDLEEMIASYKES</sequence>
<feature type="transmembrane region" description="Helical" evidence="1">
    <location>
        <begin position="262"/>
        <end position="285"/>
    </location>
</feature>
<evidence type="ECO:0000313" key="3">
    <source>
        <dbReference type="EMBL" id="QAS53040.1"/>
    </source>
</evidence>
<keyword evidence="1" id="KW-0472">Membrane</keyword>
<feature type="transmembrane region" description="Helical" evidence="1">
    <location>
        <begin position="26"/>
        <end position="47"/>
    </location>
</feature>
<feature type="transmembrane region" description="Helical" evidence="1">
    <location>
        <begin position="139"/>
        <end position="166"/>
    </location>
</feature>
<feature type="domain" description="DUF7847" evidence="2">
    <location>
        <begin position="90"/>
        <end position="285"/>
    </location>
</feature>
<dbReference type="Proteomes" id="UP000287756">
    <property type="component" value="Chromosome"/>
</dbReference>
<gene>
    <name evidence="3" type="ORF">HLI_13000</name>
</gene>
<dbReference type="AlphaFoldDB" id="A0A410MEB7"/>
<dbReference type="EMBL" id="CP026118">
    <property type="protein sequence ID" value="QAS53040.1"/>
    <property type="molecule type" value="Genomic_DNA"/>
</dbReference>
<organism evidence="3 4">
    <name type="scientific">Halobacillus litoralis</name>
    <dbReference type="NCBI Taxonomy" id="45668"/>
    <lineage>
        <taxon>Bacteria</taxon>
        <taxon>Bacillati</taxon>
        <taxon>Bacillota</taxon>
        <taxon>Bacilli</taxon>
        <taxon>Bacillales</taxon>
        <taxon>Bacillaceae</taxon>
        <taxon>Halobacillus</taxon>
    </lineage>
</organism>
<evidence type="ECO:0000313" key="4">
    <source>
        <dbReference type="Proteomes" id="UP000287756"/>
    </source>
</evidence>
<accession>A0A410MEB7</accession>
<keyword evidence="1" id="KW-1133">Transmembrane helix</keyword>
<protein>
    <recommendedName>
        <fullName evidence="2">DUF7847 domain-containing protein</fullName>
    </recommendedName>
</protein>
<proteinExistence type="predicted"/>
<evidence type="ECO:0000256" key="1">
    <source>
        <dbReference type="SAM" id="Phobius"/>
    </source>
</evidence>
<dbReference type="KEGG" id="hli:HLI_13000"/>
<dbReference type="Pfam" id="PF25231">
    <property type="entry name" value="DUF7847"/>
    <property type="match status" value="1"/>
</dbReference>
<feature type="transmembrane region" description="Helical" evidence="1">
    <location>
        <begin position="172"/>
        <end position="198"/>
    </location>
</feature>
<dbReference type="RefSeq" id="WP_128525318.1">
    <property type="nucleotide sequence ID" value="NZ_CP026118.1"/>
</dbReference>
<dbReference type="InterPro" id="IPR057169">
    <property type="entry name" value="DUF7847"/>
</dbReference>
<feature type="transmembrane region" description="Helical" evidence="1">
    <location>
        <begin position="92"/>
        <end position="118"/>
    </location>
</feature>
<name>A0A410MEB7_9BACI</name>
<reference evidence="3 4" key="1">
    <citation type="submission" date="2018-01" db="EMBL/GenBank/DDBJ databases">
        <title>The whole genome sequencing and assembly of Halobacillus litoralis ERB031 strain.</title>
        <authorList>
            <person name="Lee S.-J."/>
            <person name="Park M.-K."/>
            <person name="Kim J.-Y."/>
            <person name="Lee Y.-J."/>
            <person name="Yi H."/>
            <person name="Bahn Y.-S."/>
            <person name="Kim J.F."/>
            <person name="Lee D.-W."/>
        </authorList>
    </citation>
    <scope>NUCLEOTIDE SEQUENCE [LARGE SCALE GENOMIC DNA]</scope>
    <source>
        <strain evidence="3 4">ERB 031</strain>
    </source>
</reference>